<keyword evidence="1" id="KW-0344">Guanine-nucleotide releasing factor</keyword>
<dbReference type="InterPro" id="IPR000408">
    <property type="entry name" value="Reg_chr_condens"/>
</dbReference>
<keyword evidence="2" id="KW-0677">Repeat</keyword>
<evidence type="ECO:0000256" key="4">
    <source>
        <dbReference type="SAM" id="MobiDB-lite"/>
    </source>
</evidence>
<feature type="compositionally biased region" description="Polar residues" evidence="4">
    <location>
        <begin position="94"/>
        <end position="120"/>
    </location>
</feature>
<dbReference type="InterPro" id="IPR009091">
    <property type="entry name" value="RCC1/BLIP-II"/>
</dbReference>
<name>A0A2H8U0C2_9HEMI</name>
<dbReference type="GO" id="GO:0005737">
    <property type="term" value="C:cytoplasm"/>
    <property type="evidence" value="ECO:0007669"/>
    <property type="project" value="TreeGrafter"/>
</dbReference>
<sequence>MAGKKKGPTKAVAKNSTKTIAEQADVSNNATELKEEPIKVNGVTGLEELAEPDVISKTNNKTIPKISTSGVARKKTIKVEVTDYNLVTVKSKRNNQSNGDEKQSTSANPKKSISTNGTTARTKRKQDSENQSQSTSSKRSKRKSLEEQATEVKRKKTEKTSDKIAIDNRIQTPGIMMIKGRDIVIAGLFGLGPDREQLTNLTELKNYKFKLIAAGSMHVLGVTEDGKLMSWGCNDEGALGRDTSVEDSETRPGVVEIPEEDAEIYSISAGGSHSAILLSNGNVYSWGTFRDKNGDMGFHPNGEKQLKPKLIMSYVKKIASGINHLVMLSKNKVYTMGCGDEGQLGRICQRHSNRDSRVGKQLLLNPQLLNLRKKVDDIWANYDTTFLRLSDSSIYSFGLNAHGQLGVENDDKCVYFPQMSESLSRLKIKSISAGTQHVTLLDEQGAVYVLGDYKDGRLGMDIAENQKVPKVLSSLPQIKLATCGSDNSFVVTENNKLMAWGIGFEEKDDADVIYYIPTDIDAANKLEQKTIVQATSSDSAVFLLLQE</sequence>
<evidence type="ECO:0000259" key="5">
    <source>
        <dbReference type="Pfam" id="PF25390"/>
    </source>
</evidence>
<feature type="repeat" description="RCC1" evidence="3">
    <location>
        <begin position="226"/>
        <end position="280"/>
    </location>
</feature>
<evidence type="ECO:0000313" key="6">
    <source>
        <dbReference type="EMBL" id="MBW19461.1"/>
    </source>
</evidence>
<dbReference type="OrthoDB" id="61110at2759"/>
<dbReference type="PANTHER" id="PTHR45982:SF8">
    <property type="entry name" value="E3 UBIQUITIN-PROTEIN LIGASE HERC2-LIKE PROTEIN-RELATED"/>
    <property type="match status" value="1"/>
</dbReference>
<dbReference type="AlphaFoldDB" id="A0A2H8U0C2"/>
<feature type="repeat" description="RCC1" evidence="3">
    <location>
        <begin position="281"/>
        <end position="331"/>
    </location>
</feature>
<protein>
    <submittedName>
        <fullName evidence="6">Regulator of chromosome condensation</fullName>
    </submittedName>
</protein>
<dbReference type="PROSITE" id="PS50012">
    <property type="entry name" value="RCC1_3"/>
    <property type="match status" value="4"/>
</dbReference>
<dbReference type="Gene3D" id="2.130.10.30">
    <property type="entry name" value="Regulator of chromosome condensation 1/beta-lactamase-inhibitor protein II"/>
    <property type="match status" value="1"/>
</dbReference>
<dbReference type="InterPro" id="IPR058923">
    <property type="entry name" value="RCC1-like_dom"/>
</dbReference>
<dbReference type="GO" id="GO:0005085">
    <property type="term" value="F:guanyl-nucleotide exchange factor activity"/>
    <property type="evidence" value="ECO:0007669"/>
    <property type="project" value="TreeGrafter"/>
</dbReference>
<dbReference type="EMBL" id="GFXV01007656">
    <property type="protein sequence ID" value="MBW19461.1"/>
    <property type="molecule type" value="Transcribed_RNA"/>
</dbReference>
<dbReference type="PANTHER" id="PTHR45982">
    <property type="entry name" value="REGULATOR OF CHROMOSOME CONDENSATION"/>
    <property type="match status" value="1"/>
</dbReference>
<feature type="domain" description="RCC1-like" evidence="5">
    <location>
        <begin position="187"/>
        <end position="506"/>
    </location>
</feature>
<feature type="repeat" description="RCC1" evidence="3">
    <location>
        <begin position="445"/>
        <end position="494"/>
    </location>
</feature>
<dbReference type="PRINTS" id="PR00633">
    <property type="entry name" value="RCCNDNSATION"/>
</dbReference>
<feature type="repeat" description="RCC1" evidence="3">
    <location>
        <begin position="392"/>
        <end position="444"/>
    </location>
</feature>
<evidence type="ECO:0000256" key="1">
    <source>
        <dbReference type="ARBA" id="ARBA00022658"/>
    </source>
</evidence>
<dbReference type="Pfam" id="PF25390">
    <property type="entry name" value="WD40_RLD"/>
    <property type="match status" value="1"/>
</dbReference>
<evidence type="ECO:0000256" key="3">
    <source>
        <dbReference type="PROSITE-ProRule" id="PRU00235"/>
    </source>
</evidence>
<organism evidence="6">
    <name type="scientific">Melanaphis sacchari</name>
    <dbReference type="NCBI Taxonomy" id="742174"/>
    <lineage>
        <taxon>Eukaryota</taxon>
        <taxon>Metazoa</taxon>
        <taxon>Ecdysozoa</taxon>
        <taxon>Arthropoda</taxon>
        <taxon>Hexapoda</taxon>
        <taxon>Insecta</taxon>
        <taxon>Pterygota</taxon>
        <taxon>Neoptera</taxon>
        <taxon>Paraneoptera</taxon>
        <taxon>Hemiptera</taxon>
        <taxon>Sternorrhyncha</taxon>
        <taxon>Aphidomorpha</taxon>
        <taxon>Aphidoidea</taxon>
        <taxon>Aphididae</taxon>
        <taxon>Aphidini</taxon>
        <taxon>Melanaphis</taxon>
    </lineage>
</organism>
<accession>A0A2H8U0C2</accession>
<proteinExistence type="predicted"/>
<dbReference type="PROSITE" id="PS00625">
    <property type="entry name" value="RCC1_1"/>
    <property type="match status" value="1"/>
</dbReference>
<dbReference type="SUPFAM" id="SSF50985">
    <property type="entry name" value="RCC1/BLIP-II"/>
    <property type="match status" value="1"/>
</dbReference>
<dbReference type="InterPro" id="IPR051553">
    <property type="entry name" value="Ran_GTPase-activating"/>
</dbReference>
<reference evidence="6" key="1">
    <citation type="submission" date="2017-10" db="EMBL/GenBank/DDBJ databases">
        <title>Transcriptome Assembly of Sugarcane Aphid Adults.</title>
        <authorList>
            <person name="Scully E.D."/>
            <person name="Palmer N.A."/>
            <person name="Geib S.M."/>
            <person name="Sarath G."/>
            <person name="Sattler S.E."/>
        </authorList>
    </citation>
    <scope>NUCLEOTIDE SEQUENCE</scope>
    <source>
        <tissue evidence="6">Whole body</tissue>
    </source>
</reference>
<feature type="compositionally biased region" description="Basic and acidic residues" evidence="4">
    <location>
        <begin position="143"/>
        <end position="165"/>
    </location>
</feature>
<evidence type="ECO:0000256" key="2">
    <source>
        <dbReference type="ARBA" id="ARBA00022737"/>
    </source>
</evidence>
<feature type="region of interest" description="Disordered" evidence="4">
    <location>
        <begin position="90"/>
        <end position="165"/>
    </location>
</feature>
<gene>
    <name evidence="6" type="primary">RCC1_0</name>
</gene>